<dbReference type="KEGG" id="mana:MAMMFC1_03005"/>
<dbReference type="OrthoDB" id="3035402at2"/>
<evidence type="ECO:0000313" key="1">
    <source>
        <dbReference type="EMBL" id="BBB92319.1"/>
    </source>
</evidence>
<name>A0A348AMM1_9FIRM</name>
<dbReference type="EMBL" id="AP018449">
    <property type="protein sequence ID" value="BBB92319.1"/>
    <property type="molecule type" value="Genomic_DNA"/>
</dbReference>
<proteinExistence type="predicted"/>
<protein>
    <submittedName>
        <fullName evidence="1">Uncharacterized protein</fullName>
    </submittedName>
</protein>
<reference evidence="1 2" key="1">
    <citation type="journal article" date="2018" name="Int. J. Syst. Evol. Microbiol.">
        <title>Methylomusa anaerophila gen. nov., sp. nov., an anaerobic methanol-utilizing bacterium isolated from a microbial fuel cell.</title>
        <authorList>
            <person name="Amano N."/>
            <person name="Yamamuro A."/>
            <person name="Miyahara M."/>
            <person name="Kouzuma A."/>
            <person name="Abe T."/>
            <person name="Watanabe K."/>
        </authorList>
    </citation>
    <scope>NUCLEOTIDE SEQUENCE [LARGE SCALE GENOMIC DNA]</scope>
    <source>
        <strain evidence="1 2">MMFC1</strain>
    </source>
</reference>
<dbReference type="Proteomes" id="UP000276437">
    <property type="component" value="Chromosome"/>
</dbReference>
<dbReference type="RefSeq" id="WP_126309224.1">
    <property type="nucleotide sequence ID" value="NZ_AP018449.1"/>
</dbReference>
<organism evidence="1 2">
    <name type="scientific">Methylomusa anaerophila</name>
    <dbReference type="NCBI Taxonomy" id="1930071"/>
    <lineage>
        <taxon>Bacteria</taxon>
        <taxon>Bacillati</taxon>
        <taxon>Bacillota</taxon>
        <taxon>Negativicutes</taxon>
        <taxon>Selenomonadales</taxon>
        <taxon>Sporomusaceae</taxon>
        <taxon>Methylomusa</taxon>
    </lineage>
</organism>
<evidence type="ECO:0000313" key="2">
    <source>
        <dbReference type="Proteomes" id="UP000276437"/>
    </source>
</evidence>
<keyword evidence="2" id="KW-1185">Reference proteome</keyword>
<sequence length="98" mass="11324">MNIVIEPAAREYILKKSVDKAINIRIKERPGIGRVGQAYYLSVQLGKIEPHQMHSFNKIVIDDTEVYYLDRLPEIFKSITVKIEKMLFFKNLVASGDK</sequence>
<gene>
    <name evidence="1" type="ORF">MAMMFC1_03005</name>
</gene>
<dbReference type="AlphaFoldDB" id="A0A348AMM1"/>
<accession>A0A348AMM1</accession>